<dbReference type="InterPro" id="IPR018517">
    <property type="entry name" value="tRNA_hU_synthase_CS"/>
</dbReference>
<keyword evidence="4" id="KW-0288">FMN</keyword>
<evidence type="ECO:0000256" key="1">
    <source>
        <dbReference type="ARBA" id="ARBA00001917"/>
    </source>
</evidence>
<reference evidence="11 12" key="1">
    <citation type="submission" date="2017-12" db="EMBL/GenBank/DDBJ databases">
        <title>Sequencing, de novo assembly and annotation of complete genome of a new Thraustochytrid species, strain FCC1311.</title>
        <authorList>
            <person name="Sedici K."/>
            <person name="Godart F."/>
            <person name="Aiese Cigliano R."/>
            <person name="Sanseverino W."/>
            <person name="Barakat M."/>
            <person name="Ortet P."/>
            <person name="Marechal E."/>
            <person name="Cagnac O."/>
            <person name="Amato A."/>
        </authorList>
    </citation>
    <scope>NUCLEOTIDE SEQUENCE [LARGE SCALE GENOMIC DNA]</scope>
</reference>
<comment type="caution">
    <text evidence="11">The sequence shown here is derived from an EMBL/GenBank/DDBJ whole genome shotgun (WGS) entry which is preliminary data.</text>
</comment>
<proteinExistence type="predicted"/>
<evidence type="ECO:0000256" key="8">
    <source>
        <dbReference type="ARBA" id="ARBA00023002"/>
    </source>
</evidence>
<feature type="compositionally biased region" description="Basic and acidic residues" evidence="9">
    <location>
        <begin position="438"/>
        <end position="448"/>
    </location>
</feature>
<sequence>MATTAQGSCRARPELSVAPMMAWTTRHQRFMARILAPTMTLWTEMVVDQTVVHCGDKLWQHFGHDDTEHPLVLQLGGNSVEAMRQSAELANEWGFDEINLNVGCPSKTVAQKNAFGASLMLRPELVREIITTMQSVSSVPVTVKCRLGVDDQDDYAFLYNFVASIPECDHFIVHARKALLNGINTRQNRAVPPLIYERVYKLCEDFPDKKFSINGGIASVKDVQAVLEAEPRLHGVMLGRAAYRNPCLLTNLEYHILGNETVASLTRREVFDRYAEYAIEMSKRGYRTRDIVAPLGNLLAEQQFSKSFRKVLMCSDKPKGERNPPMEDLLQEARACLSDEILDKPIVDVSLDRHIVAGRTPLAGLGECGEADSDDASSVSSSPVRDVAASPSASTTGSTHSDNDDVNNKNNTNTENDVAHLGGPRADPGSDVSCPQSEVERRAQVSAS</sequence>
<comment type="cofactor">
    <cofactor evidence="1">
        <name>FMN</name>
        <dbReference type="ChEBI" id="CHEBI:58210"/>
    </cofactor>
</comment>
<dbReference type="NCBIfam" id="NF008774">
    <property type="entry name" value="PRK11815.1"/>
    <property type="match status" value="1"/>
</dbReference>
<feature type="domain" description="DUS-like FMN-binding" evidence="10">
    <location>
        <begin position="17"/>
        <end position="323"/>
    </location>
</feature>
<dbReference type="EMBL" id="BEYU01000042">
    <property type="protein sequence ID" value="GBG28501.1"/>
    <property type="molecule type" value="Genomic_DNA"/>
</dbReference>
<evidence type="ECO:0000256" key="7">
    <source>
        <dbReference type="ARBA" id="ARBA00022884"/>
    </source>
</evidence>
<evidence type="ECO:0000256" key="3">
    <source>
        <dbReference type="ARBA" id="ARBA00022630"/>
    </source>
</evidence>
<evidence type="ECO:0000256" key="4">
    <source>
        <dbReference type="ARBA" id="ARBA00022643"/>
    </source>
</evidence>
<evidence type="ECO:0000256" key="6">
    <source>
        <dbReference type="ARBA" id="ARBA00022857"/>
    </source>
</evidence>
<keyword evidence="3" id="KW-0285">Flavoprotein</keyword>
<dbReference type="AlphaFoldDB" id="A0A2R5GJP1"/>
<evidence type="ECO:0000256" key="2">
    <source>
        <dbReference type="ARBA" id="ARBA00022555"/>
    </source>
</evidence>
<keyword evidence="7" id="KW-0694">RNA-binding</keyword>
<dbReference type="InParanoid" id="A0A2R5GJP1"/>
<evidence type="ECO:0000256" key="5">
    <source>
        <dbReference type="ARBA" id="ARBA00022694"/>
    </source>
</evidence>
<evidence type="ECO:0000259" key="10">
    <source>
        <dbReference type="Pfam" id="PF01207"/>
    </source>
</evidence>
<evidence type="ECO:0000313" key="11">
    <source>
        <dbReference type="EMBL" id="GBG28501.1"/>
    </source>
</evidence>
<keyword evidence="8" id="KW-0560">Oxidoreductase</keyword>
<dbReference type="Gene3D" id="3.20.20.70">
    <property type="entry name" value="Aldolase class I"/>
    <property type="match status" value="1"/>
</dbReference>
<keyword evidence="12" id="KW-1185">Reference proteome</keyword>
<name>A0A2R5GJP1_9STRA</name>
<dbReference type="Proteomes" id="UP000241890">
    <property type="component" value="Unassembled WGS sequence"/>
</dbReference>
<dbReference type="PROSITE" id="PS01136">
    <property type="entry name" value="UPF0034"/>
    <property type="match status" value="1"/>
</dbReference>
<keyword evidence="5" id="KW-0819">tRNA processing</keyword>
<protein>
    <submittedName>
        <fullName evidence="11">tRNA-dihydrouridine47 synthase NADP+-like</fullName>
    </submittedName>
</protein>
<dbReference type="PANTHER" id="PTHR42907:SF1">
    <property type="entry name" value="FMN-LINKED OXIDOREDUCTASES SUPERFAMILY PROTEIN"/>
    <property type="match status" value="1"/>
</dbReference>
<evidence type="ECO:0000256" key="9">
    <source>
        <dbReference type="SAM" id="MobiDB-lite"/>
    </source>
</evidence>
<evidence type="ECO:0000313" key="12">
    <source>
        <dbReference type="Proteomes" id="UP000241890"/>
    </source>
</evidence>
<dbReference type="CDD" id="cd02801">
    <property type="entry name" value="DUS_like_FMN"/>
    <property type="match status" value="1"/>
</dbReference>
<keyword evidence="2" id="KW-0820">tRNA-binding</keyword>
<dbReference type="OrthoDB" id="10262250at2759"/>
<dbReference type="PANTHER" id="PTHR42907">
    <property type="entry name" value="FMN-LINKED OXIDOREDUCTASES SUPERFAMILY PROTEIN"/>
    <property type="match status" value="1"/>
</dbReference>
<feature type="region of interest" description="Disordered" evidence="9">
    <location>
        <begin position="363"/>
        <end position="448"/>
    </location>
</feature>
<dbReference type="Pfam" id="PF01207">
    <property type="entry name" value="Dus"/>
    <property type="match status" value="1"/>
</dbReference>
<gene>
    <name evidence="11" type="ORF">FCC1311_047242</name>
</gene>
<dbReference type="SUPFAM" id="SSF51395">
    <property type="entry name" value="FMN-linked oxidoreductases"/>
    <property type="match status" value="1"/>
</dbReference>
<dbReference type="GO" id="GO:0017150">
    <property type="term" value="F:tRNA dihydrouridine synthase activity"/>
    <property type="evidence" value="ECO:0007669"/>
    <property type="project" value="InterPro"/>
</dbReference>
<accession>A0A2R5GJP1</accession>
<feature type="compositionally biased region" description="Low complexity" evidence="9">
    <location>
        <begin position="376"/>
        <end position="400"/>
    </location>
</feature>
<organism evidence="11 12">
    <name type="scientific">Hondaea fermentalgiana</name>
    <dbReference type="NCBI Taxonomy" id="2315210"/>
    <lineage>
        <taxon>Eukaryota</taxon>
        <taxon>Sar</taxon>
        <taxon>Stramenopiles</taxon>
        <taxon>Bigyra</taxon>
        <taxon>Labyrinthulomycetes</taxon>
        <taxon>Thraustochytrida</taxon>
        <taxon>Thraustochytriidae</taxon>
        <taxon>Hondaea</taxon>
    </lineage>
</organism>
<dbReference type="InterPro" id="IPR035587">
    <property type="entry name" value="DUS-like_FMN-bd"/>
</dbReference>
<keyword evidence="6" id="KW-0521">NADP</keyword>
<dbReference type="InterPro" id="IPR013785">
    <property type="entry name" value="Aldolase_TIM"/>
</dbReference>
<dbReference type="InterPro" id="IPR004653">
    <property type="entry name" value="DusA"/>
</dbReference>
<dbReference type="GO" id="GO:0000049">
    <property type="term" value="F:tRNA binding"/>
    <property type="evidence" value="ECO:0007669"/>
    <property type="project" value="UniProtKB-KW"/>
</dbReference>
<dbReference type="GO" id="GO:0050660">
    <property type="term" value="F:flavin adenine dinucleotide binding"/>
    <property type="evidence" value="ECO:0007669"/>
    <property type="project" value="InterPro"/>
</dbReference>